<keyword evidence="4" id="KW-1133">Transmembrane helix</keyword>
<sequence>MPGGSLHHYCIRCFHAVEKLWMGDGIEPSRKEPKPKAQPTVPPSNPMLDWLWGGLNYQIEHHLFPTMPRHNLKKMFSHDPSSPVFSDFRSSLFLLLLPVRSLIKTFSHGESWTKSG</sequence>
<keyword evidence="7" id="KW-0472">Membrane</keyword>
<evidence type="ECO:0000256" key="6">
    <source>
        <dbReference type="ARBA" id="ARBA00023098"/>
    </source>
</evidence>
<dbReference type="InterPro" id="IPR005804">
    <property type="entry name" value="FA_desaturase_dom"/>
</dbReference>
<keyword evidence="9" id="KW-1185">Reference proteome</keyword>
<keyword evidence="3" id="KW-0812">Transmembrane</keyword>
<evidence type="ECO:0000256" key="2">
    <source>
        <dbReference type="ARBA" id="ARBA00009295"/>
    </source>
</evidence>
<dbReference type="PANTHER" id="PTHR19353:SF88">
    <property type="entry name" value="DELTA(5) FATTY ACID DESATURASE FAT-4"/>
    <property type="match status" value="1"/>
</dbReference>
<proteinExistence type="inferred from homology"/>
<dbReference type="InterPro" id="IPR012171">
    <property type="entry name" value="Fatty_acid_desaturase"/>
</dbReference>
<comment type="subcellular location">
    <subcellularLocation>
        <location evidence="1">Membrane</location>
        <topology evidence="1">Multi-pass membrane protein</topology>
    </subcellularLocation>
</comment>
<comment type="similarity">
    <text evidence="2">Belongs to the fatty acid desaturase type 1 family.</text>
</comment>
<dbReference type="WBParaSite" id="Minc3s01878g26920">
    <property type="protein sequence ID" value="Minc3s01878g26920"/>
    <property type="gene ID" value="Minc3s01878g26920"/>
</dbReference>
<keyword evidence="5" id="KW-0560">Oxidoreductase</keyword>
<dbReference type="GO" id="GO:0006629">
    <property type="term" value="P:lipid metabolic process"/>
    <property type="evidence" value="ECO:0007669"/>
    <property type="project" value="UniProtKB-KW"/>
</dbReference>
<dbReference type="AlphaFoldDB" id="A0A914MK60"/>
<evidence type="ECO:0000256" key="4">
    <source>
        <dbReference type="ARBA" id="ARBA00022989"/>
    </source>
</evidence>
<evidence type="ECO:0000256" key="3">
    <source>
        <dbReference type="ARBA" id="ARBA00022692"/>
    </source>
</evidence>
<feature type="domain" description="Fatty acid desaturase" evidence="8">
    <location>
        <begin position="35"/>
        <end position="76"/>
    </location>
</feature>
<evidence type="ECO:0000256" key="1">
    <source>
        <dbReference type="ARBA" id="ARBA00004141"/>
    </source>
</evidence>
<evidence type="ECO:0000256" key="7">
    <source>
        <dbReference type="ARBA" id="ARBA00023136"/>
    </source>
</evidence>
<dbReference type="GO" id="GO:0016020">
    <property type="term" value="C:membrane"/>
    <property type="evidence" value="ECO:0007669"/>
    <property type="project" value="UniProtKB-SubCell"/>
</dbReference>
<evidence type="ECO:0000256" key="5">
    <source>
        <dbReference type="ARBA" id="ARBA00023002"/>
    </source>
</evidence>
<dbReference type="Proteomes" id="UP000887563">
    <property type="component" value="Unplaced"/>
</dbReference>
<evidence type="ECO:0000313" key="10">
    <source>
        <dbReference type="WBParaSite" id="Minc3s01878g26920"/>
    </source>
</evidence>
<evidence type="ECO:0000313" key="9">
    <source>
        <dbReference type="Proteomes" id="UP000887563"/>
    </source>
</evidence>
<reference evidence="10" key="1">
    <citation type="submission" date="2022-11" db="UniProtKB">
        <authorList>
            <consortium name="WormBaseParasite"/>
        </authorList>
    </citation>
    <scope>IDENTIFICATION</scope>
</reference>
<evidence type="ECO:0000259" key="8">
    <source>
        <dbReference type="Pfam" id="PF00487"/>
    </source>
</evidence>
<accession>A0A914MK60</accession>
<dbReference type="Pfam" id="PF00487">
    <property type="entry name" value="FA_desaturase"/>
    <property type="match status" value="1"/>
</dbReference>
<dbReference type="GO" id="GO:0016717">
    <property type="term" value="F:oxidoreductase activity, acting on paired donors, with oxidation of a pair of donors resulting in the reduction of molecular oxygen to two molecules of water"/>
    <property type="evidence" value="ECO:0007669"/>
    <property type="project" value="TreeGrafter"/>
</dbReference>
<keyword evidence="6" id="KW-0443">Lipid metabolism</keyword>
<organism evidence="9 10">
    <name type="scientific">Meloidogyne incognita</name>
    <name type="common">Southern root-knot nematode worm</name>
    <name type="synonym">Oxyuris incognita</name>
    <dbReference type="NCBI Taxonomy" id="6306"/>
    <lineage>
        <taxon>Eukaryota</taxon>
        <taxon>Metazoa</taxon>
        <taxon>Ecdysozoa</taxon>
        <taxon>Nematoda</taxon>
        <taxon>Chromadorea</taxon>
        <taxon>Rhabditida</taxon>
        <taxon>Tylenchina</taxon>
        <taxon>Tylenchomorpha</taxon>
        <taxon>Tylenchoidea</taxon>
        <taxon>Meloidogynidae</taxon>
        <taxon>Meloidogyninae</taxon>
        <taxon>Meloidogyne</taxon>
        <taxon>Meloidogyne incognita group</taxon>
    </lineage>
</organism>
<name>A0A914MK60_MELIC</name>
<protein>
    <submittedName>
        <fullName evidence="10">Fatty acid desaturase domain-containing protein</fullName>
    </submittedName>
</protein>
<dbReference type="PANTHER" id="PTHR19353">
    <property type="entry name" value="FATTY ACID DESATURASE 2"/>
    <property type="match status" value="1"/>
</dbReference>